<evidence type="ECO:0000313" key="3">
    <source>
        <dbReference type="EMBL" id="BDZ52791.1"/>
    </source>
</evidence>
<keyword evidence="2" id="KW-0812">Transmembrane</keyword>
<evidence type="ECO:0000256" key="1">
    <source>
        <dbReference type="SAM" id="MobiDB-lite"/>
    </source>
</evidence>
<dbReference type="SUPFAM" id="SSF54523">
    <property type="entry name" value="Pili subunits"/>
    <property type="match status" value="1"/>
</dbReference>
<accession>A0ABM8GWE4</accession>
<keyword evidence="3" id="KW-0614">Plasmid</keyword>
<evidence type="ECO:0000313" key="4">
    <source>
        <dbReference type="Proteomes" id="UP001321486"/>
    </source>
</evidence>
<evidence type="ECO:0008006" key="5">
    <source>
        <dbReference type="Google" id="ProtNLM"/>
    </source>
</evidence>
<keyword evidence="4" id="KW-1185">Reference proteome</keyword>
<feature type="region of interest" description="Disordered" evidence="1">
    <location>
        <begin position="163"/>
        <end position="217"/>
    </location>
</feature>
<dbReference type="InterPro" id="IPR045584">
    <property type="entry name" value="Pilin-like"/>
</dbReference>
<feature type="compositionally biased region" description="Low complexity" evidence="1">
    <location>
        <begin position="176"/>
        <end position="215"/>
    </location>
</feature>
<feature type="transmembrane region" description="Helical" evidence="2">
    <location>
        <begin position="23"/>
        <end position="44"/>
    </location>
</feature>
<dbReference type="Proteomes" id="UP001321486">
    <property type="component" value="Plasmid pNBRC108728a"/>
</dbReference>
<keyword evidence="2" id="KW-0472">Membrane</keyword>
<keyword evidence="2" id="KW-1133">Transmembrane helix</keyword>
<proteinExistence type="predicted"/>
<geneLocation type="plasmid" evidence="3 4">
    <name>pNBRC108728a</name>
</geneLocation>
<sequence>MTIPTWNALRHKAVDRGFSFIELLAYIVIAALLILAAIPQFGLYRDKAKLSVLRDDVHNAALAAEAATIGVVAKGHKADDGVHLVSAHIRTVAASAIITAVTSAVAGTKASDKATSFTVIDAGSGEYDIVGTNTAIDYSVAYASAPDASRGYYAGLNIIRPSGTVTPTNPTPTATPTPTSTPSASSSATPTPSPTATLDPAPTATPKPSASTPPTVWTPIKASAYVNGGDAKLIIQLTGQTLATWGATSATVKADGATTTVSAFPATLAAQNVAIGGSESVTISLAASDGQTVTTTVTATRPTAPTVKAAAITPNRTYLQVTLTSLMSDWAGSGNTVTWGLYWGKTPQDAQLGNGGHVVDTAGKTISEYYLAPAVANAKYYQLVAVVNGKANLIGAPALSGY</sequence>
<evidence type="ECO:0000256" key="2">
    <source>
        <dbReference type="SAM" id="Phobius"/>
    </source>
</evidence>
<reference evidence="4" key="1">
    <citation type="journal article" date="2019" name="Int. J. Syst. Evol. Microbiol.">
        <title>The Global Catalogue of Microorganisms (GCM) 10K type strain sequencing project: providing services to taxonomists for standard genome sequencing and annotation.</title>
        <authorList>
            <consortium name="The Broad Institute Genomics Platform"/>
            <consortium name="The Broad Institute Genome Sequencing Center for Infectious Disease"/>
            <person name="Wu L."/>
            <person name="Ma J."/>
        </authorList>
    </citation>
    <scope>NUCLEOTIDE SEQUENCE [LARGE SCALE GENOMIC DNA]</scope>
    <source>
        <strain evidence="4">NBRC 108728</strain>
    </source>
</reference>
<protein>
    <recommendedName>
        <fullName evidence="5">Prepilin-type N-terminal cleavage/methylation domain-containing protein</fullName>
    </recommendedName>
</protein>
<dbReference type="EMBL" id="AP027733">
    <property type="protein sequence ID" value="BDZ52791.1"/>
    <property type="molecule type" value="Genomic_DNA"/>
</dbReference>
<dbReference type="RefSeq" id="WP_286347075.1">
    <property type="nucleotide sequence ID" value="NZ_AP027733.1"/>
</dbReference>
<name>A0ABM8GWE4_9MICO</name>
<gene>
    <name evidence="3" type="ORF">GCM10025867_50320</name>
</gene>
<organism evidence="3 4">
    <name type="scientific">Frondihabitans sucicola</name>
    <dbReference type="NCBI Taxonomy" id="1268041"/>
    <lineage>
        <taxon>Bacteria</taxon>
        <taxon>Bacillati</taxon>
        <taxon>Actinomycetota</taxon>
        <taxon>Actinomycetes</taxon>
        <taxon>Micrococcales</taxon>
        <taxon>Microbacteriaceae</taxon>
        <taxon>Frondihabitans</taxon>
    </lineage>
</organism>